<dbReference type="Gene3D" id="3.40.50.300">
    <property type="entry name" value="P-loop containing nucleotide triphosphate hydrolases"/>
    <property type="match status" value="1"/>
</dbReference>
<dbReference type="InterPro" id="IPR011545">
    <property type="entry name" value="DEAD/DEAH_box_helicase_dom"/>
</dbReference>
<dbReference type="PROSITE" id="PS51192">
    <property type="entry name" value="HELICASE_ATP_BIND_1"/>
    <property type="match status" value="1"/>
</dbReference>
<evidence type="ECO:0000256" key="4">
    <source>
        <dbReference type="ARBA" id="ARBA00022840"/>
    </source>
</evidence>
<dbReference type="AlphaFoldDB" id="A0A9N9IDH5"/>
<keyword evidence="2" id="KW-0378">Hydrolase</keyword>
<sequence length="347" mass="40086">QSSEFADLKSREEEAKELEKLKENACPCQIKHTTDDTAGKVNILLQAYLSNANIENFALISDSAYMVQITSRIVRALFEIALSRNWAQVLSILLDLCKCIVQRMWTYENPLAQFKLPRETIMKLQNNSHIPSLEDMRDMSSADLGQLVRQNNMGTYISKCVNMFPMLRLEAQVALITQPWWIFVEDSENIELYHSEYFILNRKQLDETQKIRFAILIQGLPPQLYICVISDRWIGAEAFLPISLNNLVLPKNYHQYTELLNLIPLPVTALKNKTLEEICFKRFTHFNPVQTQVFEILYNSLTNVLVEAPTGSGKTVTAELAMWWAFREHPRSKVVYIAPLKALVRER</sequence>
<dbReference type="SUPFAM" id="SSF158702">
    <property type="entry name" value="Sec63 N-terminal domain-like"/>
    <property type="match status" value="1"/>
</dbReference>
<dbReference type="EMBL" id="CAJVPP010017404">
    <property type="protein sequence ID" value="CAG8732465.1"/>
    <property type="molecule type" value="Genomic_DNA"/>
</dbReference>
<dbReference type="InterPro" id="IPR035892">
    <property type="entry name" value="C2_domain_sf"/>
</dbReference>
<keyword evidence="1" id="KW-0547">Nucleotide-binding</keyword>
<evidence type="ECO:0000313" key="7">
    <source>
        <dbReference type="Proteomes" id="UP000789375"/>
    </source>
</evidence>
<feature type="non-terminal residue" evidence="6">
    <location>
        <position position="347"/>
    </location>
</feature>
<dbReference type="GO" id="GO:0004386">
    <property type="term" value="F:helicase activity"/>
    <property type="evidence" value="ECO:0007669"/>
    <property type="project" value="UniProtKB-KW"/>
</dbReference>
<feature type="non-terminal residue" evidence="6">
    <location>
        <position position="1"/>
    </location>
</feature>
<dbReference type="PANTHER" id="PTHR47961">
    <property type="entry name" value="DNA POLYMERASE THETA, PUTATIVE (AFU_ORTHOLOGUE AFUA_1G05260)-RELATED"/>
    <property type="match status" value="1"/>
</dbReference>
<dbReference type="InterPro" id="IPR014001">
    <property type="entry name" value="Helicase_ATP-bd"/>
</dbReference>
<reference evidence="6" key="1">
    <citation type="submission" date="2021-06" db="EMBL/GenBank/DDBJ databases">
        <authorList>
            <person name="Kallberg Y."/>
            <person name="Tangrot J."/>
            <person name="Rosling A."/>
        </authorList>
    </citation>
    <scope>NUCLEOTIDE SEQUENCE</scope>
    <source>
        <strain evidence="6">87-6 pot B 2015</strain>
    </source>
</reference>
<keyword evidence="7" id="KW-1185">Reference proteome</keyword>
<dbReference type="Gene3D" id="2.60.40.150">
    <property type="entry name" value="C2 domain"/>
    <property type="match status" value="1"/>
</dbReference>
<dbReference type="GO" id="GO:0005524">
    <property type="term" value="F:ATP binding"/>
    <property type="evidence" value="ECO:0007669"/>
    <property type="project" value="UniProtKB-KW"/>
</dbReference>
<accession>A0A9N9IDH5</accession>
<keyword evidence="3" id="KW-0347">Helicase</keyword>
<dbReference type="PANTHER" id="PTHR47961:SF4">
    <property type="entry name" value="ACTIVATING SIGNAL COINTEGRATOR 1 COMPLEX SUBUNIT 3"/>
    <property type="match status" value="1"/>
</dbReference>
<dbReference type="SUPFAM" id="SSF52540">
    <property type="entry name" value="P-loop containing nucleoside triphosphate hydrolases"/>
    <property type="match status" value="1"/>
</dbReference>
<gene>
    <name evidence="6" type="ORF">FMOSSE_LOCUS15709</name>
</gene>
<keyword evidence="4" id="KW-0067">ATP-binding</keyword>
<protein>
    <submittedName>
        <fullName evidence="6">14772_t:CDS:1</fullName>
    </submittedName>
</protein>
<dbReference type="Gene3D" id="1.10.150.20">
    <property type="entry name" value="5' to 3' exonuclease, C-terminal subdomain"/>
    <property type="match status" value="1"/>
</dbReference>
<dbReference type="InterPro" id="IPR027417">
    <property type="entry name" value="P-loop_NTPase"/>
</dbReference>
<evidence type="ECO:0000256" key="2">
    <source>
        <dbReference type="ARBA" id="ARBA00022801"/>
    </source>
</evidence>
<feature type="domain" description="Helicase ATP-binding" evidence="5">
    <location>
        <begin position="295"/>
        <end position="347"/>
    </location>
</feature>
<dbReference type="GO" id="GO:0016787">
    <property type="term" value="F:hydrolase activity"/>
    <property type="evidence" value="ECO:0007669"/>
    <property type="project" value="UniProtKB-KW"/>
</dbReference>
<dbReference type="GO" id="GO:0003676">
    <property type="term" value="F:nucleic acid binding"/>
    <property type="evidence" value="ECO:0007669"/>
    <property type="project" value="InterPro"/>
</dbReference>
<dbReference type="Pfam" id="PF00270">
    <property type="entry name" value="DEAD"/>
    <property type="match status" value="1"/>
</dbReference>
<name>A0A9N9IDH5_FUNMO</name>
<comment type="caution">
    <text evidence="6">The sequence shown here is derived from an EMBL/GenBank/DDBJ whole genome shotgun (WGS) entry which is preliminary data.</text>
</comment>
<evidence type="ECO:0000313" key="6">
    <source>
        <dbReference type="EMBL" id="CAG8732465.1"/>
    </source>
</evidence>
<dbReference type="Pfam" id="PF02889">
    <property type="entry name" value="Sec63"/>
    <property type="match status" value="1"/>
</dbReference>
<evidence type="ECO:0000256" key="1">
    <source>
        <dbReference type="ARBA" id="ARBA00022741"/>
    </source>
</evidence>
<evidence type="ECO:0000259" key="5">
    <source>
        <dbReference type="PROSITE" id="PS51192"/>
    </source>
</evidence>
<dbReference type="Gene3D" id="1.10.3380.10">
    <property type="entry name" value="Sec63 N-terminal domain-like domain"/>
    <property type="match status" value="1"/>
</dbReference>
<organism evidence="6 7">
    <name type="scientific">Funneliformis mosseae</name>
    <name type="common">Endomycorrhizal fungus</name>
    <name type="synonym">Glomus mosseae</name>
    <dbReference type="NCBI Taxonomy" id="27381"/>
    <lineage>
        <taxon>Eukaryota</taxon>
        <taxon>Fungi</taxon>
        <taxon>Fungi incertae sedis</taxon>
        <taxon>Mucoromycota</taxon>
        <taxon>Glomeromycotina</taxon>
        <taxon>Glomeromycetes</taxon>
        <taxon>Glomerales</taxon>
        <taxon>Glomeraceae</taxon>
        <taxon>Funneliformis</taxon>
    </lineage>
</organism>
<dbReference type="GO" id="GO:0005634">
    <property type="term" value="C:nucleus"/>
    <property type="evidence" value="ECO:0007669"/>
    <property type="project" value="TreeGrafter"/>
</dbReference>
<proteinExistence type="predicted"/>
<dbReference type="InterPro" id="IPR050474">
    <property type="entry name" value="Hel308_SKI2-like"/>
</dbReference>
<evidence type="ECO:0000256" key="3">
    <source>
        <dbReference type="ARBA" id="ARBA00022806"/>
    </source>
</evidence>
<dbReference type="InterPro" id="IPR004179">
    <property type="entry name" value="Sec63-dom"/>
</dbReference>
<dbReference type="SMART" id="SM00973">
    <property type="entry name" value="Sec63"/>
    <property type="match status" value="1"/>
</dbReference>
<dbReference type="Proteomes" id="UP000789375">
    <property type="component" value="Unassembled WGS sequence"/>
</dbReference>